<proteinExistence type="predicted"/>
<keyword evidence="1" id="KW-0812">Transmembrane</keyword>
<dbReference type="OrthoDB" id="9779233at2"/>
<dbReference type="Proteomes" id="UP000292003">
    <property type="component" value="Unassembled WGS sequence"/>
</dbReference>
<evidence type="ECO:0000313" key="3">
    <source>
        <dbReference type="Proteomes" id="UP000292003"/>
    </source>
</evidence>
<comment type="caution">
    <text evidence="2">The sequence shown here is derived from an EMBL/GenBank/DDBJ whole genome shotgun (WGS) entry which is preliminary data.</text>
</comment>
<dbReference type="PANTHER" id="PTHR32251">
    <property type="entry name" value="3-OXO-5-ALPHA-STEROID 4-DEHYDROGENASE"/>
    <property type="match status" value="1"/>
</dbReference>
<feature type="transmembrane region" description="Helical" evidence="1">
    <location>
        <begin position="133"/>
        <end position="151"/>
    </location>
</feature>
<keyword evidence="1" id="KW-0472">Membrane</keyword>
<dbReference type="Pfam" id="PF06966">
    <property type="entry name" value="DUF1295"/>
    <property type="match status" value="1"/>
</dbReference>
<keyword evidence="3" id="KW-1185">Reference proteome</keyword>
<evidence type="ECO:0000256" key="1">
    <source>
        <dbReference type="SAM" id="Phobius"/>
    </source>
</evidence>
<feature type="transmembrane region" description="Helical" evidence="1">
    <location>
        <begin position="32"/>
        <end position="51"/>
    </location>
</feature>
<protein>
    <submittedName>
        <fullName evidence="2">DUF1295 domain-containing protein</fullName>
    </submittedName>
</protein>
<sequence>MGAGAAVAGGASLLGVLVTFAVALARRRYDTIDTFWGPGFALVAVAGAVVADGDPSVRWTVTVLTVVWGVRLGVHLHLRNQGRPEDPRYARMVERSANPAPRMFVRVYLFQGLVLWFVSLPVVAAQYGTGLGVLGWAGIAVWLVGFVFETVGDEQLRRFRADPANRGKVLATGLWRYTRHPNYFGDACVWWGLYLLACSTWIGAATVLSPVVMTATLARGTGKPMLEKDLMRSKPAYADYVERTSGFLPLPPTRRSARR</sequence>
<feature type="transmembrane region" description="Helical" evidence="1">
    <location>
        <begin position="107"/>
        <end position="127"/>
    </location>
</feature>
<gene>
    <name evidence="2" type="ORF">EWH70_16255</name>
</gene>
<dbReference type="PROSITE" id="PS50244">
    <property type="entry name" value="S5A_REDUCTASE"/>
    <property type="match status" value="1"/>
</dbReference>
<dbReference type="Gene3D" id="1.20.120.1630">
    <property type="match status" value="1"/>
</dbReference>
<dbReference type="PANTHER" id="PTHR32251:SF17">
    <property type="entry name" value="STEROID 5-ALPHA REDUCTASE C-TERMINAL DOMAIN-CONTAINING PROTEIN"/>
    <property type="match status" value="1"/>
</dbReference>
<accession>A0A4Q7J8P2</accession>
<evidence type="ECO:0000313" key="2">
    <source>
        <dbReference type="EMBL" id="RZQ63286.1"/>
    </source>
</evidence>
<keyword evidence="1" id="KW-1133">Transmembrane helix</keyword>
<dbReference type="AlphaFoldDB" id="A0A4Q7J8P2"/>
<dbReference type="EMBL" id="SFCC01000007">
    <property type="protein sequence ID" value="RZQ63286.1"/>
    <property type="molecule type" value="Genomic_DNA"/>
</dbReference>
<dbReference type="InterPro" id="IPR010721">
    <property type="entry name" value="UstE-like"/>
</dbReference>
<organism evidence="2 3">
    <name type="scientific">Amycolatopsis suaedae</name>
    <dbReference type="NCBI Taxonomy" id="2510978"/>
    <lineage>
        <taxon>Bacteria</taxon>
        <taxon>Bacillati</taxon>
        <taxon>Actinomycetota</taxon>
        <taxon>Actinomycetes</taxon>
        <taxon>Pseudonocardiales</taxon>
        <taxon>Pseudonocardiaceae</taxon>
        <taxon>Amycolatopsis</taxon>
    </lineage>
</organism>
<dbReference type="GO" id="GO:0016020">
    <property type="term" value="C:membrane"/>
    <property type="evidence" value="ECO:0007669"/>
    <property type="project" value="TreeGrafter"/>
</dbReference>
<reference evidence="2 3" key="1">
    <citation type="submission" date="2019-02" db="EMBL/GenBank/DDBJ databases">
        <title>Draft genome sequence of Amycolatopsis sp. 8-3EHSu isolated from roots of Suaeda maritima.</title>
        <authorList>
            <person name="Duangmal K."/>
            <person name="Chantavorakit T."/>
        </authorList>
    </citation>
    <scope>NUCLEOTIDE SEQUENCE [LARGE SCALE GENOMIC DNA]</scope>
    <source>
        <strain evidence="2 3">8-3EHSu</strain>
    </source>
</reference>
<feature type="transmembrane region" description="Helical" evidence="1">
    <location>
        <begin position="6"/>
        <end position="25"/>
    </location>
</feature>
<name>A0A4Q7J8P2_9PSEU</name>